<accession>A0A2P5VYM6</accession>
<evidence type="ECO:0000313" key="8">
    <source>
        <dbReference type="Proteomes" id="UP000327439"/>
    </source>
</evidence>
<dbReference type="Pfam" id="PF00685">
    <property type="entry name" value="Sulfotransfer_1"/>
    <property type="match status" value="1"/>
</dbReference>
<evidence type="ECO:0000256" key="3">
    <source>
        <dbReference type="RuleBase" id="RU361155"/>
    </source>
</evidence>
<dbReference type="InterPro" id="IPR000863">
    <property type="entry name" value="Sulfotransferase_dom"/>
</dbReference>
<dbReference type="EMBL" id="KZ670087">
    <property type="protein sequence ID" value="PPR83950.1"/>
    <property type="molecule type" value="Genomic_DNA"/>
</dbReference>
<keyword evidence="2 3" id="KW-0808">Transferase</keyword>
<organism evidence="6 7">
    <name type="scientific">Gossypium barbadense</name>
    <name type="common">Sea Island cotton</name>
    <name type="synonym">Hibiscus barbadensis</name>
    <dbReference type="NCBI Taxonomy" id="3634"/>
    <lineage>
        <taxon>Eukaryota</taxon>
        <taxon>Viridiplantae</taxon>
        <taxon>Streptophyta</taxon>
        <taxon>Embryophyta</taxon>
        <taxon>Tracheophyta</taxon>
        <taxon>Spermatophyta</taxon>
        <taxon>Magnoliopsida</taxon>
        <taxon>eudicotyledons</taxon>
        <taxon>Gunneridae</taxon>
        <taxon>Pentapetalae</taxon>
        <taxon>rosids</taxon>
        <taxon>malvids</taxon>
        <taxon>Malvales</taxon>
        <taxon>Malvaceae</taxon>
        <taxon>Malvoideae</taxon>
        <taxon>Gossypium</taxon>
    </lineage>
</organism>
<dbReference type="EC" id="2.8.2.-" evidence="3"/>
<dbReference type="Gene3D" id="3.40.50.300">
    <property type="entry name" value="P-loop containing nucleotide triphosphate hydrolases"/>
    <property type="match status" value="1"/>
</dbReference>
<sequence>METSKFFPIVETQDEGYQKTFKNCAELVPTLPRSKGWWLDELFQYQGFWMSSFPIRGSMLINDHFKTRPTDIIVATSPKCGTTWLRALVFSIINRHSFDFNDHPLRKLNPQELVLLFAGHIHKDGSTSFLDELPSPRLLSTHIPYSLFPKRMTDDTSGCRFVYICRDPKDVLVSKWHFSNKLRPKEVPPLSLEEAFDLFCNGVSHYGPFWDHVLGYWKASVESPKKVLFLTYEDVKKEPLGCVRKVAEFLGVPFSPEEENKKTVEEIVKLCSFESLSNLDVNRSVAKRSERPVSNSDFFRKGEVGDWVNHLSPEMVEKMNQITEQKLQGIGFNFHGLLLLHAVRMM</sequence>
<dbReference type="InterPro" id="IPR027417">
    <property type="entry name" value="P-loop_NTPase"/>
</dbReference>
<dbReference type="EMBL" id="CM018203">
    <property type="protein sequence ID" value="KAB2094226.1"/>
    <property type="molecule type" value="Genomic_DNA"/>
</dbReference>
<dbReference type="Proteomes" id="UP000327439">
    <property type="component" value="Chromosome A02"/>
</dbReference>
<gene>
    <name evidence="5" type="ORF">ES319_A02G142400v1</name>
    <name evidence="6" type="ORF">GOBAR_AA36760</name>
</gene>
<reference evidence="6 7" key="1">
    <citation type="submission" date="2015-01" db="EMBL/GenBank/DDBJ databases">
        <title>Genome of allotetraploid Gossypium barbadense reveals genomic plasticity and fiber elongation in cotton evolution.</title>
        <authorList>
            <person name="Chen X."/>
            <person name="Liu X."/>
            <person name="Zhao B."/>
            <person name="Zheng H."/>
            <person name="Hu Y."/>
            <person name="Lu G."/>
            <person name="Yang C."/>
            <person name="Chen J."/>
            <person name="Shan C."/>
            <person name="Zhang L."/>
            <person name="Zhou Y."/>
            <person name="Wang L."/>
            <person name="Guo W."/>
            <person name="Bai Y."/>
            <person name="Ruan J."/>
            <person name="Shangguan X."/>
            <person name="Mao Y."/>
            <person name="Jiang J."/>
            <person name="Zhu Y."/>
            <person name="Lei J."/>
            <person name="Kang H."/>
            <person name="Chen S."/>
            <person name="He X."/>
            <person name="Wang R."/>
            <person name="Wang Y."/>
            <person name="Chen J."/>
            <person name="Wang L."/>
            <person name="Yu S."/>
            <person name="Wang B."/>
            <person name="Wei J."/>
            <person name="Song S."/>
            <person name="Lu X."/>
            <person name="Gao Z."/>
            <person name="Gu W."/>
            <person name="Deng X."/>
            <person name="Ma D."/>
            <person name="Wang S."/>
            <person name="Liang W."/>
            <person name="Fang L."/>
            <person name="Cai C."/>
            <person name="Zhu X."/>
            <person name="Zhou B."/>
            <person name="Zhang Y."/>
            <person name="Chen Z."/>
            <person name="Xu S."/>
            <person name="Zhu R."/>
            <person name="Wang S."/>
            <person name="Zhang T."/>
            <person name="Zhao G."/>
        </authorList>
    </citation>
    <scope>NUCLEOTIDE SEQUENCE [LARGE SCALE GENOMIC DNA]</scope>
    <source>
        <strain evidence="7">cv. Xinhai21</strain>
        <tissue evidence="6">Leaf</tissue>
    </source>
</reference>
<evidence type="ECO:0000259" key="4">
    <source>
        <dbReference type="Pfam" id="PF00685"/>
    </source>
</evidence>
<feature type="domain" description="Sulfotransferase" evidence="4">
    <location>
        <begin position="69"/>
        <end position="330"/>
    </location>
</feature>
<evidence type="ECO:0000256" key="2">
    <source>
        <dbReference type="ARBA" id="ARBA00022679"/>
    </source>
</evidence>
<evidence type="ECO:0000313" key="5">
    <source>
        <dbReference type="EMBL" id="KAB2094226.1"/>
    </source>
</evidence>
<comment type="similarity">
    <text evidence="1 3">Belongs to the sulfotransferase 1 family.</text>
</comment>
<reference evidence="5 8" key="2">
    <citation type="submission" date="2019-06" db="EMBL/GenBank/DDBJ databases">
        <title>WGS assembly of Gossypium barbadense.</title>
        <authorList>
            <person name="Chen Z.J."/>
            <person name="Sreedasyam A."/>
            <person name="Ando A."/>
            <person name="Song Q."/>
            <person name="De L."/>
            <person name="Hulse-Kemp A."/>
            <person name="Ding M."/>
            <person name="Ye W."/>
            <person name="Kirkbride R."/>
            <person name="Jenkins J."/>
            <person name="Plott C."/>
            <person name="Lovell J."/>
            <person name="Lin Y.-M."/>
            <person name="Vaughn R."/>
            <person name="Liu B."/>
            <person name="Li W."/>
            <person name="Simpson S."/>
            <person name="Scheffler B."/>
            <person name="Saski C."/>
            <person name="Grover C."/>
            <person name="Hu G."/>
            <person name="Conover J."/>
            <person name="Carlson J."/>
            <person name="Shu S."/>
            <person name="Boston L."/>
            <person name="Williams M."/>
            <person name="Peterson D."/>
            <person name="Mcgee K."/>
            <person name="Jones D."/>
            <person name="Wendel J."/>
            <person name="Stelly D."/>
            <person name="Grimwood J."/>
            <person name="Schmutz J."/>
        </authorList>
    </citation>
    <scope>NUCLEOTIDE SEQUENCE [LARGE SCALE GENOMIC DNA]</scope>
    <source>
        <strain evidence="5">1400233.01</strain>
    </source>
</reference>
<proteinExistence type="inferred from homology"/>
<evidence type="ECO:0000256" key="1">
    <source>
        <dbReference type="ARBA" id="ARBA00005771"/>
    </source>
</evidence>
<dbReference type="GO" id="GO:0008146">
    <property type="term" value="F:sulfotransferase activity"/>
    <property type="evidence" value="ECO:0007669"/>
    <property type="project" value="InterPro"/>
</dbReference>
<dbReference type="PANTHER" id="PTHR11783">
    <property type="entry name" value="SULFOTRANSFERASE SULT"/>
    <property type="match status" value="1"/>
</dbReference>
<evidence type="ECO:0000313" key="7">
    <source>
        <dbReference type="Proteomes" id="UP000239757"/>
    </source>
</evidence>
<evidence type="ECO:0000313" key="6">
    <source>
        <dbReference type="EMBL" id="PPR83950.1"/>
    </source>
</evidence>
<dbReference type="Proteomes" id="UP000239757">
    <property type="component" value="Unassembled WGS sequence"/>
</dbReference>
<dbReference type="AlphaFoldDB" id="A0A2P5VYM6"/>
<keyword evidence="8" id="KW-1185">Reference proteome</keyword>
<dbReference type="SUPFAM" id="SSF52540">
    <property type="entry name" value="P-loop containing nucleoside triphosphate hydrolases"/>
    <property type="match status" value="1"/>
</dbReference>
<dbReference type="OrthoDB" id="205623at2759"/>
<protein>
    <recommendedName>
        <fullName evidence="3">Sulfotransferase</fullName>
        <ecNumber evidence="3">2.8.2.-</ecNumber>
    </recommendedName>
</protein>
<name>A0A2P5VYM6_GOSBA</name>